<name>A0A4V2V437_9GAMM</name>
<proteinExistence type="predicted"/>
<protein>
    <submittedName>
        <fullName evidence="5">Zn/Cd-binding protein ZinT</fullName>
    </submittedName>
</protein>
<dbReference type="InterPro" id="IPR015304">
    <property type="entry name" value="ZinT_dom"/>
</dbReference>
<gene>
    <name evidence="5" type="ORF">EC835_102449</name>
</gene>
<evidence type="ECO:0000313" key="6">
    <source>
        <dbReference type="Proteomes" id="UP000295055"/>
    </source>
</evidence>
<evidence type="ECO:0000256" key="3">
    <source>
        <dbReference type="SAM" id="SignalP"/>
    </source>
</evidence>
<dbReference type="NCBIfam" id="NF007639">
    <property type="entry name" value="PRK10306.1"/>
    <property type="match status" value="1"/>
</dbReference>
<dbReference type="AlphaFoldDB" id="A0A4V2V437"/>
<evidence type="ECO:0000256" key="2">
    <source>
        <dbReference type="ARBA" id="ARBA00022833"/>
    </source>
</evidence>
<comment type="caution">
    <text evidence="5">The sequence shown here is derived from an EMBL/GenBank/DDBJ whole genome shotgun (WGS) entry which is preliminary data.</text>
</comment>
<dbReference type="Pfam" id="PF09223">
    <property type="entry name" value="ZinT"/>
    <property type="match status" value="1"/>
</dbReference>
<feature type="chain" id="PRO_5020465649" evidence="3">
    <location>
        <begin position="23"/>
        <end position="214"/>
    </location>
</feature>
<organism evidence="5 6">
    <name type="scientific">Providencia alcalifaciens</name>
    <dbReference type="NCBI Taxonomy" id="126385"/>
    <lineage>
        <taxon>Bacteria</taxon>
        <taxon>Pseudomonadati</taxon>
        <taxon>Pseudomonadota</taxon>
        <taxon>Gammaproteobacteria</taxon>
        <taxon>Enterobacterales</taxon>
        <taxon>Morganellaceae</taxon>
        <taxon>Providencia</taxon>
    </lineage>
</organism>
<feature type="domain" description="ZinT" evidence="4">
    <location>
        <begin position="35"/>
        <end position="214"/>
    </location>
</feature>
<accession>A0A4V2V437</accession>
<sequence length="214" mass="24682">MMVKNILSLLVLAGLFSHTAMAHEHHHDKPQTEAQRNAAKGIFDNSDIKDRQLSDWDGVWQSVEPYLANGTLDPVLQDKAAKNKDKTAQEYRDYYAKGYKTDVDMIGIENNTIEFHRGDKVAQCQYDYAGYRVLNYSSGKKGVRYLFECKDRKSQAPKFIQFSDHIIAPEKAGHFHLYMGNESQEALLTQLENWPTYYPYSMSGKDIVHEMMHH</sequence>
<reference evidence="5 6" key="1">
    <citation type="submission" date="2019-03" db="EMBL/GenBank/DDBJ databases">
        <title>Genomic analyses of the natural microbiome of Caenorhabditis elegans.</title>
        <authorList>
            <person name="Samuel B."/>
        </authorList>
    </citation>
    <scope>NUCLEOTIDE SEQUENCE [LARGE SCALE GENOMIC DNA]</scope>
    <source>
        <strain evidence="5 6">JUb102</strain>
    </source>
</reference>
<dbReference type="InterPro" id="IPR012674">
    <property type="entry name" value="Calycin"/>
</dbReference>
<evidence type="ECO:0000259" key="4">
    <source>
        <dbReference type="Pfam" id="PF09223"/>
    </source>
</evidence>
<dbReference type="EMBL" id="SMAS01000002">
    <property type="protein sequence ID" value="TCT36984.1"/>
    <property type="molecule type" value="Genomic_DNA"/>
</dbReference>
<evidence type="ECO:0000313" key="5">
    <source>
        <dbReference type="EMBL" id="TCT36984.1"/>
    </source>
</evidence>
<dbReference type="Gene3D" id="2.40.128.20">
    <property type="match status" value="1"/>
</dbReference>
<keyword evidence="2" id="KW-0862">Zinc</keyword>
<feature type="signal peptide" evidence="3">
    <location>
        <begin position="1"/>
        <end position="22"/>
    </location>
</feature>
<dbReference type="Proteomes" id="UP000295055">
    <property type="component" value="Unassembled WGS sequence"/>
</dbReference>
<evidence type="ECO:0000256" key="1">
    <source>
        <dbReference type="ARBA" id="ARBA00022729"/>
    </source>
</evidence>
<dbReference type="SUPFAM" id="SSF50814">
    <property type="entry name" value="Lipocalins"/>
    <property type="match status" value="1"/>
</dbReference>
<keyword evidence="1 3" id="KW-0732">Signal</keyword>
<dbReference type="GO" id="GO:0008270">
    <property type="term" value="F:zinc ion binding"/>
    <property type="evidence" value="ECO:0007669"/>
    <property type="project" value="InterPro"/>
</dbReference>
<dbReference type="OrthoDB" id="9810636at2"/>